<dbReference type="Proteomes" id="UP000267606">
    <property type="component" value="Unassembled WGS sequence"/>
</dbReference>
<sequence length="122" mass="14026">MFKFAELERTVEDFTPVTTSTPLLRLRDLNDSNDNSNNGDEDTYNVIGCYHAEQSHNTTGREETIDALGHISENEKLDVLEVESMDMSNSNNPSPVTTDVTRKLFRQSAVFRPLVKFFWLYF</sequence>
<dbReference type="WBParaSite" id="OFLC_0001520301-mRNA-1">
    <property type="protein sequence ID" value="OFLC_0001520301-mRNA-1"/>
    <property type="gene ID" value="OFLC_0001520301"/>
</dbReference>
<evidence type="ECO:0000313" key="1">
    <source>
        <dbReference type="EMBL" id="VDP20779.1"/>
    </source>
</evidence>
<keyword evidence="2" id="KW-1185">Reference proteome</keyword>
<dbReference type="AlphaFoldDB" id="A0A183I630"/>
<accession>A0A183I630</accession>
<reference evidence="1 2" key="2">
    <citation type="submission" date="2018-11" db="EMBL/GenBank/DDBJ databases">
        <authorList>
            <consortium name="Pathogen Informatics"/>
        </authorList>
    </citation>
    <scope>NUCLEOTIDE SEQUENCE [LARGE SCALE GENOMIC DNA]</scope>
</reference>
<evidence type="ECO:0000313" key="2">
    <source>
        <dbReference type="Proteomes" id="UP000267606"/>
    </source>
</evidence>
<organism evidence="3">
    <name type="scientific">Onchocerca flexuosa</name>
    <dbReference type="NCBI Taxonomy" id="387005"/>
    <lineage>
        <taxon>Eukaryota</taxon>
        <taxon>Metazoa</taxon>
        <taxon>Ecdysozoa</taxon>
        <taxon>Nematoda</taxon>
        <taxon>Chromadorea</taxon>
        <taxon>Rhabditida</taxon>
        <taxon>Spirurina</taxon>
        <taxon>Spiruromorpha</taxon>
        <taxon>Filarioidea</taxon>
        <taxon>Onchocercidae</taxon>
        <taxon>Onchocerca</taxon>
    </lineage>
</organism>
<gene>
    <name evidence="1" type="ORF">OFLC_LOCUS15192</name>
</gene>
<name>A0A183I630_9BILA</name>
<reference evidence="3" key="1">
    <citation type="submission" date="2016-06" db="UniProtKB">
        <authorList>
            <consortium name="WormBaseParasite"/>
        </authorList>
    </citation>
    <scope>IDENTIFICATION</scope>
</reference>
<evidence type="ECO:0000313" key="3">
    <source>
        <dbReference type="WBParaSite" id="OFLC_0001520301-mRNA-1"/>
    </source>
</evidence>
<dbReference type="EMBL" id="UZAJ01041745">
    <property type="protein sequence ID" value="VDP20779.1"/>
    <property type="molecule type" value="Genomic_DNA"/>
</dbReference>
<proteinExistence type="predicted"/>
<protein>
    <submittedName>
        <fullName evidence="3">Autophagy-related protein</fullName>
    </submittedName>
</protein>